<organism evidence="1">
    <name type="scientific">Schizaphis graminum</name>
    <name type="common">Green bug aphid</name>
    <dbReference type="NCBI Taxonomy" id="13262"/>
    <lineage>
        <taxon>Eukaryota</taxon>
        <taxon>Metazoa</taxon>
        <taxon>Ecdysozoa</taxon>
        <taxon>Arthropoda</taxon>
        <taxon>Hexapoda</taxon>
        <taxon>Insecta</taxon>
        <taxon>Pterygota</taxon>
        <taxon>Neoptera</taxon>
        <taxon>Paraneoptera</taxon>
        <taxon>Hemiptera</taxon>
        <taxon>Sternorrhyncha</taxon>
        <taxon>Aphidomorpha</taxon>
        <taxon>Aphidoidea</taxon>
        <taxon>Aphididae</taxon>
        <taxon>Aphidini</taxon>
        <taxon>Schizaphis</taxon>
    </lineage>
</organism>
<reference evidence="1" key="1">
    <citation type="submission" date="2018-04" db="EMBL/GenBank/DDBJ databases">
        <title>Transcriptome of Schizaphis graminum biotype I.</title>
        <authorList>
            <person name="Scully E.D."/>
            <person name="Geib S.M."/>
            <person name="Palmer N.A."/>
            <person name="Koch K."/>
            <person name="Bradshaw J."/>
            <person name="Heng-Moss T."/>
            <person name="Sarath G."/>
        </authorList>
    </citation>
    <scope>NUCLEOTIDE SEQUENCE</scope>
</reference>
<name>A0A2S2NY64_SCHGA</name>
<gene>
    <name evidence="1" type="ORF">g.163412</name>
</gene>
<dbReference type="EMBL" id="GGMR01009393">
    <property type="protein sequence ID" value="MBY22012.1"/>
    <property type="molecule type" value="Transcribed_RNA"/>
</dbReference>
<dbReference type="AlphaFoldDB" id="A0A2S2NY64"/>
<evidence type="ECO:0000313" key="1">
    <source>
        <dbReference type="EMBL" id="MBY22012.1"/>
    </source>
</evidence>
<protein>
    <submittedName>
        <fullName evidence="1">Uncharacterized protein</fullName>
    </submittedName>
</protein>
<proteinExistence type="predicted"/>
<sequence length="100" mass="12045">MYIIIWQICEEIASVSQDMSLAWSDCYACTLHKLYPYIYYPFGFVVRTTGNTFSSLPGQKCSFYILYNTIHTHTHIYIIYIYIYDTRVYVRVVCRRRRAR</sequence>
<accession>A0A2S2NY64</accession>